<dbReference type="GO" id="GO:0006515">
    <property type="term" value="P:protein quality control for misfolded or incompletely synthesized proteins"/>
    <property type="evidence" value="ECO:0007669"/>
    <property type="project" value="TreeGrafter"/>
</dbReference>
<dbReference type="InterPro" id="IPR029045">
    <property type="entry name" value="ClpP/crotonase-like_dom_sf"/>
</dbReference>
<evidence type="ECO:0000256" key="1">
    <source>
        <dbReference type="ARBA" id="ARBA00022670"/>
    </source>
</evidence>
<dbReference type="Pfam" id="PF00574">
    <property type="entry name" value="CLP_protease"/>
    <property type="match status" value="1"/>
</dbReference>
<dbReference type="EMBL" id="UGLW01000003">
    <property type="protein sequence ID" value="STU66770.1"/>
    <property type="molecule type" value="Genomic_DNA"/>
</dbReference>
<dbReference type="CDD" id="cd07016">
    <property type="entry name" value="S14_ClpP_1"/>
    <property type="match status" value="1"/>
</dbReference>
<gene>
    <name evidence="4" type="primary">clpP1</name>
    <name evidence="4" type="ORF">NCTC10313_02644</name>
</gene>
<dbReference type="GO" id="GO:0009368">
    <property type="term" value="C:endopeptidase Clp complex"/>
    <property type="evidence" value="ECO:0007669"/>
    <property type="project" value="TreeGrafter"/>
</dbReference>
<dbReference type="Gene3D" id="3.90.226.10">
    <property type="entry name" value="2-enoyl-CoA Hydratase, Chain A, domain 1"/>
    <property type="match status" value="1"/>
</dbReference>
<dbReference type="Proteomes" id="UP000254487">
    <property type="component" value="Unassembled WGS sequence"/>
</dbReference>
<dbReference type="AlphaFoldDB" id="A0A377ZDE0"/>
<evidence type="ECO:0000256" key="3">
    <source>
        <dbReference type="ARBA" id="ARBA00022825"/>
    </source>
</evidence>
<dbReference type="PANTHER" id="PTHR10381">
    <property type="entry name" value="ATP-DEPENDENT CLP PROTEASE PROTEOLYTIC SUBUNIT"/>
    <property type="match status" value="1"/>
</dbReference>
<organism evidence="4 5">
    <name type="scientific">Klebsiella pneumoniae subsp. ozaenae</name>
    <dbReference type="NCBI Taxonomy" id="574"/>
    <lineage>
        <taxon>Bacteria</taxon>
        <taxon>Pseudomonadati</taxon>
        <taxon>Pseudomonadota</taxon>
        <taxon>Gammaproteobacteria</taxon>
        <taxon>Enterobacterales</taxon>
        <taxon>Enterobacteriaceae</taxon>
        <taxon>Klebsiella/Raoultella group</taxon>
        <taxon>Klebsiella</taxon>
        <taxon>Klebsiella pneumoniae complex</taxon>
    </lineage>
</organism>
<keyword evidence="2 4" id="KW-0378">Hydrolase</keyword>
<keyword evidence="3" id="KW-0720">Serine protease</keyword>
<proteinExistence type="predicted"/>
<sequence>MMMIHKPWGFAGGDANDMRDYAELLDKVESVLIPAYAEKTGKSPDEIAAMLEDETWMDGKECVAMGFADQVTPLFRLWPVSSLNVLRTSKRCQKIFATC</sequence>
<dbReference type="GO" id="GO:0051117">
    <property type="term" value="F:ATPase binding"/>
    <property type="evidence" value="ECO:0007669"/>
    <property type="project" value="TreeGrafter"/>
</dbReference>
<dbReference type="EC" id="3.4.21.92" evidence="4"/>
<keyword evidence="1" id="KW-0645">Protease</keyword>
<accession>A0A377ZDE0</accession>
<evidence type="ECO:0000256" key="2">
    <source>
        <dbReference type="ARBA" id="ARBA00022801"/>
    </source>
</evidence>
<reference evidence="4 5" key="1">
    <citation type="submission" date="2018-06" db="EMBL/GenBank/DDBJ databases">
        <authorList>
            <consortium name="Pathogen Informatics"/>
            <person name="Doyle S."/>
        </authorList>
    </citation>
    <scope>NUCLEOTIDE SEQUENCE [LARGE SCALE GENOMIC DNA]</scope>
    <source>
        <strain evidence="4 5">NCTC10313</strain>
    </source>
</reference>
<dbReference type="GO" id="GO:0004176">
    <property type="term" value="F:ATP-dependent peptidase activity"/>
    <property type="evidence" value="ECO:0007669"/>
    <property type="project" value="TreeGrafter"/>
</dbReference>
<name>A0A377ZDE0_KLEPO</name>
<evidence type="ECO:0000313" key="5">
    <source>
        <dbReference type="Proteomes" id="UP000254487"/>
    </source>
</evidence>
<dbReference type="GO" id="GO:0004252">
    <property type="term" value="F:serine-type endopeptidase activity"/>
    <property type="evidence" value="ECO:0007669"/>
    <property type="project" value="UniProtKB-EC"/>
</dbReference>
<dbReference type="SUPFAM" id="SSF52096">
    <property type="entry name" value="ClpP/crotonase"/>
    <property type="match status" value="1"/>
</dbReference>
<dbReference type="InterPro" id="IPR023562">
    <property type="entry name" value="ClpP/TepA"/>
</dbReference>
<protein>
    <submittedName>
        <fullName evidence="4">Peptidase S14 ClpP</fullName>
        <ecNumber evidence="4">3.4.21.92</ecNumber>
    </submittedName>
</protein>
<dbReference type="PANTHER" id="PTHR10381:SF70">
    <property type="entry name" value="ATP-DEPENDENT CLP PROTEASE PROTEOLYTIC SUBUNIT"/>
    <property type="match status" value="1"/>
</dbReference>
<evidence type="ECO:0000313" key="4">
    <source>
        <dbReference type="EMBL" id="STU66770.1"/>
    </source>
</evidence>